<organism evidence="1 2">
    <name type="scientific">Gossypium arboreum</name>
    <name type="common">Tree cotton</name>
    <name type="synonym">Gossypium nanking</name>
    <dbReference type="NCBI Taxonomy" id="29729"/>
    <lineage>
        <taxon>Eukaryota</taxon>
        <taxon>Viridiplantae</taxon>
        <taxon>Streptophyta</taxon>
        <taxon>Embryophyta</taxon>
        <taxon>Tracheophyta</taxon>
        <taxon>Spermatophyta</taxon>
        <taxon>Magnoliopsida</taxon>
        <taxon>eudicotyledons</taxon>
        <taxon>Gunneridae</taxon>
        <taxon>Pentapetalae</taxon>
        <taxon>rosids</taxon>
        <taxon>malvids</taxon>
        <taxon>Malvales</taxon>
        <taxon>Malvaceae</taxon>
        <taxon>Malvoideae</taxon>
        <taxon>Gossypium</taxon>
    </lineage>
</organism>
<accession>A0A0B0PPP7</accession>
<reference evidence="2" key="1">
    <citation type="submission" date="2014-09" db="EMBL/GenBank/DDBJ databases">
        <authorList>
            <person name="Mudge J."/>
            <person name="Ramaraj T."/>
            <person name="Lindquist I.E."/>
            <person name="Bharti A.K."/>
            <person name="Sundararajan A."/>
            <person name="Cameron C.T."/>
            <person name="Woodward J.E."/>
            <person name="May G.D."/>
            <person name="Brubaker C."/>
            <person name="Broadhvest J."/>
            <person name="Wilkins T.A."/>
        </authorList>
    </citation>
    <scope>NUCLEOTIDE SEQUENCE</scope>
    <source>
        <strain evidence="2">cv. AKA8401</strain>
    </source>
</reference>
<proteinExistence type="predicted"/>
<dbReference type="AlphaFoldDB" id="A0A0B0PPP7"/>
<sequence>MRNQIWIGGKLKLSTSHPFHFSSSEILDSSYELGDSSAKSITLSTVFGIL</sequence>
<keyword evidence="2" id="KW-1185">Reference proteome</keyword>
<evidence type="ECO:0000313" key="2">
    <source>
        <dbReference type="Proteomes" id="UP000032142"/>
    </source>
</evidence>
<name>A0A0B0PPP7_GOSAR</name>
<gene>
    <name evidence="1" type="ORF">F383_07019</name>
</gene>
<dbReference type="Proteomes" id="UP000032142">
    <property type="component" value="Unassembled WGS sequence"/>
</dbReference>
<protein>
    <submittedName>
        <fullName evidence="1">Ubiquitin carboxyl-terminal hydrolase 21-like protein</fullName>
    </submittedName>
</protein>
<keyword evidence="1" id="KW-0378">Hydrolase</keyword>
<dbReference type="GO" id="GO:0016787">
    <property type="term" value="F:hydrolase activity"/>
    <property type="evidence" value="ECO:0007669"/>
    <property type="project" value="UniProtKB-KW"/>
</dbReference>
<evidence type="ECO:0000313" key="1">
    <source>
        <dbReference type="EMBL" id="KHG26787.1"/>
    </source>
</evidence>
<dbReference type="EMBL" id="KN438484">
    <property type="protein sequence ID" value="KHG26787.1"/>
    <property type="molecule type" value="Genomic_DNA"/>
</dbReference>